<protein>
    <recommendedName>
        <fullName evidence="9">Protein translocase subunit SecE</fullName>
    </recommendedName>
</protein>
<evidence type="ECO:0000256" key="7">
    <source>
        <dbReference type="ARBA" id="ARBA00023010"/>
    </source>
</evidence>
<dbReference type="NCBIfam" id="TIGR00964">
    <property type="entry name" value="secE_bact"/>
    <property type="match status" value="1"/>
</dbReference>
<comment type="subcellular location">
    <subcellularLocation>
        <location evidence="1">Membrane</location>
    </subcellularLocation>
</comment>
<feature type="transmembrane region" description="Helical" evidence="9">
    <location>
        <begin position="52"/>
        <end position="74"/>
    </location>
</feature>
<feature type="transmembrane region" description="Helical" evidence="9">
    <location>
        <begin position="21"/>
        <end position="40"/>
    </location>
</feature>
<evidence type="ECO:0000256" key="2">
    <source>
        <dbReference type="ARBA" id="ARBA00022448"/>
    </source>
</evidence>
<dbReference type="EMBL" id="AFAY01000016">
    <property type="protein sequence ID" value="EGF11427.1"/>
    <property type="molecule type" value="Genomic_DNA"/>
</dbReference>
<evidence type="ECO:0000256" key="9">
    <source>
        <dbReference type="HAMAP-Rule" id="MF_00422"/>
    </source>
</evidence>
<keyword evidence="3 9" id="KW-1003">Cell membrane</keyword>
<keyword evidence="8 9" id="KW-0472">Membrane</keyword>
<dbReference type="Gene3D" id="1.20.5.1030">
    <property type="entry name" value="Preprotein translocase secy subunit"/>
    <property type="match status" value="1"/>
</dbReference>
<feature type="transmembrane region" description="Helical" evidence="9">
    <location>
        <begin position="94"/>
        <end position="116"/>
    </location>
</feature>
<name>F2BAT1_9NEIS</name>
<gene>
    <name evidence="9 10" type="primary">secE</name>
    <name evidence="10" type="ORF">HMPREF9123_0835</name>
</gene>
<keyword evidence="6 9" id="KW-1133">Transmembrane helix</keyword>
<dbReference type="GO" id="GO:0009306">
    <property type="term" value="P:protein secretion"/>
    <property type="evidence" value="ECO:0007669"/>
    <property type="project" value="UniProtKB-UniRule"/>
</dbReference>
<evidence type="ECO:0000256" key="5">
    <source>
        <dbReference type="ARBA" id="ARBA00022927"/>
    </source>
</evidence>
<evidence type="ECO:0000256" key="6">
    <source>
        <dbReference type="ARBA" id="ARBA00022989"/>
    </source>
</evidence>
<dbReference type="GO" id="GO:0065002">
    <property type="term" value="P:intracellular protein transmembrane transport"/>
    <property type="evidence" value="ECO:0007669"/>
    <property type="project" value="UniProtKB-UniRule"/>
</dbReference>
<evidence type="ECO:0000256" key="3">
    <source>
        <dbReference type="ARBA" id="ARBA00022475"/>
    </source>
</evidence>
<dbReference type="PANTHER" id="PTHR33910">
    <property type="entry name" value="PROTEIN TRANSLOCASE SUBUNIT SECE"/>
    <property type="match status" value="1"/>
</dbReference>
<keyword evidence="2 9" id="KW-0813">Transport</keyword>
<dbReference type="GO" id="GO:0005886">
    <property type="term" value="C:plasma membrane"/>
    <property type="evidence" value="ECO:0007669"/>
    <property type="project" value="UniProtKB-UniRule"/>
</dbReference>
<dbReference type="GO" id="GO:0006605">
    <property type="term" value="P:protein targeting"/>
    <property type="evidence" value="ECO:0007669"/>
    <property type="project" value="UniProtKB-UniRule"/>
</dbReference>
<evidence type="ECO:0000256" key="8">
    <source>
        <dbReference type="ARBA" id="ARBA00023136"/>
    </source>
</evidence>
<comment type="similarity">
    <text evidence="9">Belongs to the SecE/SEC61-gamma family.</text>
</comment>
<evidence type="ECO:0000313" key="10">
    <source>
        <dbReference type="EMBL" id="EGF11427.1"/>
    </source>
</evidence>
<organism evidence="10 11">
    <name type="scientific">Neisseria bacilliformis ATCC BAA-1200</name>
    <dbReference type="NCBI Taxonomy" id="888742"/>
    <lineage>
        <taxon>Bacteria</taxon>
        <taxon>Pseudomonadati</taxon>
        <taxon>Pseudomonadota</taxon>
        <taxon>Betaproteobacteria</taxon>
        <taxon>Neisseriales</taxon>
        <taxon>Neisseriaceae</taxon>
        <taxon>Neisseria</taxon>
    </lineage>
</organism>
<keyword evidence="11" id="KW-1185">Reference proteome</keyword>
<proteinExistence type="inferred from homology"/>
<dbReference type="HAMAP" id="MF_00422">
    <property type="entry name" value="SecE"/>
    <property type="match status" value="1"/>
</dbReference>
<dbReference type="Pfam" id="PF00584">
    <property type="entry name" value="SecE"/>
    <property type="match status" value="1"/>
</dbReference>
<keyword evidence="5 9" id="KW-0653">Protein transport</keyword>
<dbReference type="InterPro" id="IPR038379">
    <property type="entry name" value="SecE_sf"/>
</dbReference>
<dbReference type="GO" id="GO:0043952">
    <property type="term" value="P:protein transport by the Sec complex"/>
    <property type="evidence" value="ECO:0007669"/>
    <property type="project" value="UniProtKB-UniRule"/>
</dbReference>
<dbReference type="HOGENOM" id="CLU_113663_0_0_4"/>
<comment type="caution">
    <text evidence="9">Lacks conserved residue(s) required for the propagation of feature annotation.</text>
</comment>
<comment type="subunit">
    <text evidence="9">Component of the Sec protein translocase complex. Heterotrimer consisting of SecY, SecE and SecG subunits. The heterotrimers can form oligomers, although 1 heterotrimer is thought to be able to translocate proteins. Interacts with the ribosome. Interacts with SecDF, and other proteins may be involved. Interacts with SecA.</text>
</comment>
<evidence type="ECO:0000256" key="4">
    <source>
        <dbReference type="ARBA" id="ARBA00022692"/>
    </source>
</evidence>
<dbReference type="AlphaFoldDB" id="F2BAT1"/>
<keyword evidence="4 9" id="KW-0812">Transmembrane</keyword>
<dbReference type="InterPro" id="IPR005807">
    <property type="entry name" value="SecE_bac"/>
</dbReference>
<sequence>MIANDRLQQQVRQVRKSAVSVAIRMIFVLLVIAGVVSLFQYRPDIPSYMQNIIIAASVILIMVICVWGNFYRLIRYIRESITELKKVVWPEKSYTIRMTGFVLVFVAILATFIYGVDTMVSWVLFDLLMR</sequence>
<dbReference type="PANTHER" id="PTHR33910:SF1">
    <property type="entry name" value="PROTEIN TRANSLOCASE SUBUNIT SECE"/>
    <property type="match status" value="1"/>
</dbReference>
<reference evidence="10 11" key="1">
    <citation type="submission" date="2011-02" db="EMBL/GenBank/DDBJ databases">
        <authorList>
            <person name="Muzny D."/>
            <person name="Qin X."/>
            <person name="Deng J."/>
            <person name="Jiang H."/>
            <person name="Liu Y."/>
            <person name="Qu J."/>
            <person name="Song X.-Z."/>
            <person name="Zhang L."/>
            <person name="Thornton R."/>
            <person name="Coyle M."/>
            <person name="Francisco L."/>
            <person name="Jackson L."/>
            <person name="Javaid M."/>
            <person name="Korchina V."/>
            <person name="Kovar C."/>
            <person name="Mata R."/>
            <person name="Mathew T."/>
            <person name="Ngo R."/>
            <person name="Nguyen L."/>
            <person name="Nguyen N."/>
            <person name="Okwuonu G."/>
            <person name="Ongeri F."/>
            <person name="Pham C."/>
            <person name="Simmons D."/>
            <person name="Wilczek-Boney K."/>
            <person name="Hale W."/>
            <person name="Jakkamsetti A."/>
            <person name="Pham P."/>
            <person name="Ruth R."/>
            <person name="San Lucas F."/>
            <person name="Warren J."/>
            <person name="Zhang J."/>
            <person name="Zhao Z."/>
            <person name="Zhou C."/>
            <person name="Zhu D."/>
            <person name="Lee S."/>
            <person name="Bess C."/>
            <person name="Blankenburg K."/>
            <person name="Forbes L."/>
            <person name="Fu Q."/>
            <person name="Gubbala S."/>
            <person name="Hirani K."/>
            <person name="Jayaseelan J.C."/>
            <person name="Lara F."/>
            <person name="Munidasa M."/>
            <person name="Palculict T."/>
            <person name="Patil S."/>
            <person name="Pu L.-L."/>
            <person name="Saada N."/>
            <person name="Tang L."/>
            <person name="Weissenberger G."/>
            <person name="Zhu Y."/>
            <person name="Hemphill L."/>
            <person name="Shang Y."/>
            <person name="Youmans B."/>
            <person name="Ayvaz T."/>
            <person name="Ross M."/>
            <person name="Santibanez J."/>
            <person name="Aqrawi P."/>
            <person name="Gross S."/>
            <person name="Joshi V."/>
            <person name="Fowler G."/>
            <person name="Nazareth L."/>
            <person name="Reid J."/>
            <person name="Worley K."/>
            <person name="Petrosino J."/>
            <person name="Highlander S."/>
            <person name="Gibbs R."/>
        </authorList>
    </citation>
    <scope>NUCLEOTIDE SEQUENCE [LARGE SCALE GENOMIC DNA]</scope>
    <source>
        <strain evidence="10 11">ATCC BAA-1200</strain>
    </source>
</reference>
<comment type="function">
    <text evidence="9">Essential subunit of the Sec protein translocation channel SecYEG. Clamps together the 2 halves of SecY. May contact the channel plug during translocation.</text>
</comment>
<accession>F2BAT1</accession>
<dbReference type="Proteomes" id="UP000004105">
    <property type="component" value="Unassembled WGS sequence"/>
</dbReference>
<evidence type="ECO:0000313" key="11">
    <source>
        <dbReference type="Proteomes" id="UP000004105"/>
    </source>
</evidence>
<evidence type="ECO:0000256" key="1">
    <source>
        <dbReference type="ARBA" id="ARBA00004370"/>
    </source>
</evidence>
<dbReference type="GO" id="GO:0008320">
    <property type="term" value="F:protein transmembrane transporter activity"/>
    <property type="evidence" value="ECO:0007669"/>
    <property type="project" value="UniProtKB-UniRule"/>
</dbReference>
<comment type="caution">
    <text evidence="10">The sequence shown here is derived from an EMBL/GenBank/DDBJ whole genome shotgun (WGS) entry which is preliminary data.</text>
</comment>
<dbReference type="InterPro" id="IPR001901">
    <property type="entry name" value="Translocase_SecE/Sec61-g"/>
</dbReference>
<keyword evidence="7 9" id="KW-0811">Translocation</keyword>